<accession>T1F4C0</accession>
<dbReference type="EMBL" id="AMQM01003881">
    <property type="status" value="NOT_ANNOTATED_CDS"/>
    <property type="molecule type" value="Genomic_DNA"/>
</dbReference>
<evidence type="ECO:0000313" key="1">
    <source>
        <dbReference type="EMBL" id="ESO05799.1"/>
    </source>
</evidence>
<dbReference type="HOGENOM" id="CLU_2136153_0_0_1"/>
<dbReference type="RefSeq" id="XP_009016432.1">
    <property type="nucleotide sequence ID" value="XM_009018184.1"/>
</dbReference>
<gene>
    <name evidence="2" type="primary">20203669</name>
    <name evidence="1" type="ORF">HELRODRAFT_171472</name>
</gene>
<dbReference type="GeneID" id="20203669"/>
<name>T1F4C0_HELRO</name>
<reference evidence="3" key="1">
    <citation type="submission" date="2012-12" db="EMBL/GenBank/DDBJ databases">
        <authorList>
            <person name="Hellsten U."/>
            <person name="Grimwood J."/>
            <person name="Chapman J.A."/>
            <person name="Shapiro H."/>
            <person name="Aerts A."/>
            <person name="Otillar R.P."/>
            <person name="Terry A.Y."/>
            <person name="Boore J.L."/>
            <person name="Simakov O."/>
            <person name="Marletaz F."/>
            <person name="Cho S.-J."/>
            <person name="Edsinger-Gonzales E."/>
            <person name="Havlak P."/>
            <person name="Kuo D.-H."/>
            <person name="Larsson T."/>
            <person name="Lv J."/>
            <person name="Arendt D."/>
            <person name="Savage R."/>
            <person name="Osoegawa K."/>
            <person name="de Jong P."/>
            <person name="Lindberg D.R."/>
            <person name="Seaver E.C."/>
            <person name="Weisblat D.A."/>
            <person name="Putnam N.H."/>
            <person name="Grigoriev I.V."/>
            <person name="Rokhsar D.S."/>
        </authorList>
    </citation>
    <scope>NUCLEOTIDE SEQUENCE</scope>
</reference>
<reference evidence="1 3" key="2">
    <citation type="journal article" date="2013" name="Nature">
        <title>Insights into bilaterian evolution from three spiralian genomes.</title>
        <authorList>
            <person name="Simakov O."/>
            <person name="Marletaz F."/>
            <person name="Cho S.J."/>
            <person name="Edsinger-Gonzales E."/>
            <person name="Havlak P."/>
            <person name="Hellsten U."/>
            <person name="Kuo D.H."/>
            <person name="Larsson T."/>
            <person name="Lv J."/>
            <person name="Arendt D."/>
            <person name="Savage R."/>
            <person name="Osoegawa K."/>
            <person name="de Jong P."/>
            <person name="Grimwood J."/>
            <person name="Chapman J.A."/>
            <person name="Shapiro H."/>
            <person name="Aerts A."/>
            <person name="Otillar R.P."/>
            <person name="Terry A.Y."/>
            <person name="Boore J.L."/>
            <person name="Grigoriev I.V."/>
            <person name="Lindberg D.R."/>
            <person name="Seaver E.C."/>
            <person name="Weisblat D.A."/>
            <person name="Putnam N.H."/>
            <person name="Rokhsar D.S."/>
        </authorList>
    </citation>
    <scope>NUCLEOTIDE SEQUENCE</scope>
</reference>
<proteinExistence type="predicted"/>
<organism evidence="2 3">
    <name type="scientific">Helobdella robusta</name>
    <name type="common">Californian leech</name>
    <dbReference type="NCBI Taxonomy" id="6412"/>
    <lineage>
        <taxon>Eukaryota</taxon>
        <taxon>Metazoa</taxon>
        <taxon>Spiralia</taxon>
        <taxon>Lophotrochozoa</taxon>
        <taxon>Annelida</taxon>
        <taxon>Clitellata</taxon>
        <taxon>Hirudinea</taxon>
        <taxon>Rhynchobdellida</taxon>
        <taxon>Glossiphoniidae</taxon>
        <taxon>Helobdella</taxon>
    </lineage>
</organism>
<evidence type="ECO:0000313" key="3">
    <source>
        <dbReference type="Proteomes" id="UP000015101"/>
    </source>
</evidence>
<sequence>MSLLLQKIRYCEYNWSIRCDLKVAAILTGLQAGYTKYCCFLCEWDSRDRIKHYVKKNWPIRNKMQPRNKMFNIHHSDTLCYKSESAFKRTKVNCDCRFRYKIGSVTHCDNILE</sequence>
<dbReference type="EMBL" id="KB096325">
    <property type="protein sequence ID" value="ESO05799.1"/>
    <property type="molecule type" value="Genomic_DNA"/>
</dbReference>
<protein>
    <submittedName>
        <fullName evidence="1 2">Uncharacterized protein</fullName>
    </submittedName>
</protein>
<dbReference type="Proteomes" id="UP000015101">
    <property type="component" value="Unassembled WGS sequence"/>
</dbReference>
<evidence type="ECO:0000313" key="2">
    <source>
        <dbReference type="EnsemblMetazoa" id="HelroP171472"/>
    </source>
</evidence>
<reference evidence="2" key="3">
    <citation type="submission" date="2015-06" db="UniProtKB">
        <authorList>
            <consortium name="EnsemblMetazoa"/>
        </authorList>
    </citation>
    <scope>IDENTIFICATION</scope>
</reference>
<dbReference type="OrthoDB" id="8063408at2759"/>
<dbReference type="InParanoid" id="T1F4C0"/>
<dbReference type="CTD" id="20203669"/>
<keyword evidence="3" id="KW-1185">Reference proteome</keyword>
<dbReference type="EnsemblMetazoa" id="HelroT171472">
    <property type="protein sequence ID" value="HelroP171472"/>
    <property type="gene ID" value="HelroG171472"/>
</dbReference>
<dbReference type="KEGG" id="hro:HELRODRAFT_171472"/>
<dbReference type="AlphaFoldDB" id="T1F4C0"/>